<organism evidence="4 5">
    <name type="scientific">Daphnia galeata</name>
    <dbReference type="NCBI Taxonomy" id="27404"/>
    <lineage>
        <taxon>Eukaryota</taxon>
        <taxon>Metazoa</taxon>
        <taxon>Ecdysozoa</taxon>
        <taxon>Arthropoda</taxon>
        <taxon>Crustacea</taxon>
        <taxon>Branchiopoda</taxon>
        <taxon>Diplostraca</taxon>
        <taxon>Cladocera</taxon>
        <taxon>Anomopoda</taxon>
        <taxon>Daphniidae</taxon>
        <taxon>Daphnia</taxon>
    </lineage>
</organism>
<evidence type="ECO:0000256" key="1">
    <source>
        <dbReference type="ARBA" id="ARBA00008685"/>
    </source>
</evidence>
<proteinExistence type="inferred from homology"/>
<evidence type="ECO:0000259" key="3">
    <source>
        <dbReference type="Pfam" id="PF00060"/>
    </source>
</evidence>
<dbReference type="EMBL" id="CAKKLH010000338">
    <property type="protein sequence ID" value="CAH0113369.1"/>
    <property type="molecule type" value="Genomic_DNA"/>
</dbReference>
<dbReference type="AlphaFoldDB" id="A0A8J2WVL8"/>
<dbReference type="Pfam" id="PF00060">
    <property type="entry name" value="Lig_chan"/>
    <property type="match status" value="1"/>
</dbReference>
<dbReference type="InterPro" id="IPR001320">
    <property type="entry name" value="Iontro_rcpt_C"/>
</dbReference>
<evidence type="ECO:0000313" key="4">
    <source>
        <dbReference type="EMBL" id="CAH0113369.1"/>
    </source>
</evidence>
<feature type="domain" description="Ionotropic glutamate receptor C-terminal" evidence="3">
    <location>
        <begin position="18"/>
        <end position="116"/>
    </location>
</feature>
<keyword evidence="5" id="KW-1185">Reference proteome</keyword>
<keyword evidence="2" id="KW-0812">Transmembrane</keyword>
<reference evidence="4" key="1">
    <citation type="submission" date="2021-11" db="EMBL/GenBank/DDBJ databases">
        <authorList>
            <person name="Schell T."/>
        </authorList>
    </citation>
    <scope>NUCLEOTIDE SEQUENCE</scope>
    <source>
        <strain evidence="4">M5</strain>
    </source>
</reference>
<keyword evidence="2" id="KW-1133">Transmembrane helix</keyword>
<sequence length="159" mass="18107">MNCHALEKFHSNANLYAQIWLGLGADIVCVIAVLNLIKKYFDQPSNQETDAIELRNEKKTKTKIRNHNIYIFGMLLSQGGPCLSKRLQIRLVAGVWCLATFLFVQAYSSVLFTYVVAPKQRCYGTVNEDSKKTIQIHVALKCLSTFDRSNQDQETFTLK</sequence>
<dbReference type="GO" id="GO:0015276">
    <property type="term" value="F:ligand-gated monoatomic ion channel activity"/>
    <property type="evidence" value="ECO:0007669"/>
    <property type="project" value="InterPro"/>
</dbReference>
<dbReference type="Proteomes" id="UP000789390">
    <property type="component" value="Unassembled WGS sequence"/>
</dbReference>
<dbReference type="Gene3D" id="1.10.287.70">
    <property type="match status" value="1"/>
</dbReference>
<comment type="caution">
    <text evidence="4">The sequence shown here is derived from an EMBL/GenBank/DDBJ whole genome shotgun (WGS) entry which is preliminary data.</text>
</comment>
<feature type="transmembrane region" description="Helical" evidence="2">
    <location>
        <begin position="15"/>
        <end position="37"/>
    </location>
</feature>
<name>A0A8J2WVL8_9CRUS</name>
<feature type="transmembrane region" description="Helical" evidence="2">
    <location>
        <begin position="91"/>
        <end position="117"/>
    </location>
</feature>
<dbReference type="OrthoDB" id="6338343at2759"/>
<protein>
    <recommendedName>
        <fullName evidence="3">Ionotropic glutamate receptor C-terminal domain-containing protein</fullName>
    </recommendedName>
</protein>
<comment type="similarity">
    <text evidence="1">Belongs to the glutamate-gated ion channel (TC 1.A.10.1) family.</text>
</comment>
<evidence type="ECO:0000256" key="2">
    <source>
        <dbReference type="SAM" id="Phobius"/>
    </source>
</evidence>
<gene>
    <name evidence="4" type="ORF">DGAL_LOCUS17263</name>
</gene>
<accession>A0A8J2WVL8</accession>
<dbReference type="GO" id="GO:0016020">
    <property type="term" value="C:membrane"/>
    <property type="evidence" value="ECO:0007669"/>
    <property type="project" value="InterPro"/>
</dbReference>
<keyword evidence="2" id="KW-0472">Membrane</keyword>
<evidence type="ECO:0000313" key="5">
    <source>
        <dbReference type="Proteomes" id="UP000789390"/>
    </source>
</evidence>